<evidence type="ECO:0000313" key="3">
    <source>
        <dbReference type="EMBL" id="CAB9530755.1"/>
    </source>
</evidence>
<feature type="region of interest" description="Disordered" evidence="1">
    <location>
        <begin position="24"/>
        <end position="46"/>
    </location>
</feature>
<evidence type="ECO:0000256" key="2">
    <source>
        <dbReference type="SAM" id="Phobius"/>
    </source>
</evidence>
<keyword evidence="2" id="KW-0472">Membrane</keyword>
<name>A0A9N8HZP0_9STRA</name>
<keyword evidence="4" id="KW-1185">Reference proteome</keyword>
<gene>
    <name evidence="3" type="ORF">SEMRO_3027_G342390.1</name>
</gene>
<comment type="caution">
    <text evidence="3">The sequence shown here is derived from an EMBL/GenBank/DDBJ whole genome shotgun (WGS) entry which is preliminary data.</text>
</comment>
<keyword evidence="2" id="KW-1133">Transmembrane helix</keyword>
<dbReference type="AlphaFoldDB" id="A0A9N8HZP0"/>
<protein>
    <submittedName>
        <fullName evidence="3">Uncharacterized protein</fullName>
    </submittedName>
</protein>
<dbReference type="Proteomes" id="UP001153069">
    <property type="component" value="Unassembled WGS sequence"/>
</dbReference>
<evidence type="ECO:0000256" key="1">
    <source>
        <dbReference type="SAM" id="MobiDB-lite"/>
    </source>
</evidence>
<feature type="transmembrane region" description="Helical" evidence="2">
    <location>
        <begin position="83"/>
        <end position="106"/>
    </location>
</feature>
<proteinExistence type="predicted"/>
<keyword evidence="2" id="KW-0812">Transmembrane</keyword>
<sequence length="141" mass="15355">MPAPISEEEERSIQSGDGIMWTNQEDMRNTTNPPTPPLVPMASAGDSFTPIMNVDNAVNPSTAGNRTNNKKDGALSKLSQPQLFIIAGIFCGGCLSGIILLIFFAVQSGKNSDETTSTKTSMLRGRIVDDDFYRNNDDDFY</sequence>
<evidence type="ECO:0000313" key="4">
    <source>
        <dbReference type="Proteomes" id="UP001153069"/>
    </source>
</evidence>
<dbReference type="EMBL" id="CAICTM010003025">
    <property type="protein sequence ID" value="CAB9530755.1"/>
    <property type="molecule type" value="Genomic_DNA"/>
</dbReference>
<reference evidence="3" key="1">
    <citation type="submission" date="2020-06" db="EMBL/GenBank/DDBJ databases">
        <authorList>
            <consortium name="Plant Systems Biology data submission"/>
        </authorList>
    </citation>
    <scope>NUCLEOTIDE SEQUENCE</scope>
    <source>
        <strain evidence="3">D6</strain>
    </source>
</reference>
<accession>A0A9N8HZP0</accession>
<organism evidence="3 4">
    <name type="scientific">Seminavis robusta</name>
    <dbReference type="NCBI Taxonomy" id="568900"/>
    <lineage>
        <taxon>Eukaryota</taxon>
        <taxon>Sar</taxon>
        <taxon>Stramenopiles</taxon>
        <taxon>Ochrophyta</taxon>
        <taxon>Bacillariophyta</taxon>
        <taxon>Bacillariophyceae</taxon>
        <taxon>Bacillariophycidae</taxon>
        <taxon>Naviculales</taxon>
        <taxon>Naviculaceae</taxon>
        <taxon>Seminavis</taxon>
    </lineage>
</organism>